<proteinExistence type="predicted"/>
<dbReference type="EMBL" id="CP086354">
    <property type="protein sequence ID" value="UNI15129.1"/>
    <property type="molecule type" value="Genomic_DNA"/>
</dbReference>
<accession>A0A9Q8Q798</accession>
<name>A0A9Q8Q798_9HYPO</name>
<evidence type="ECO:0000313" key="3">
    <source>
        <dbReference type="EMBL" id="UNI15129.1"/>
    </source>
</evidence>
<dbReference type="SUPFAM" id="SSF50978">
    <property type="entry name" value="WD40 repeat-like"/>
    <property type="match status" value="1"/>
</dbReference>
<evidence type="ECO:0000313" key="4">
    <source>
        <dbReference type="Proteomes" id="UP000829364"/>
    </source>
</evidence>
<dbReference type="AlphaFoldDB" id="A0A9Q8Q798"/>
<dbReference type="PROSITE" id="PS50294">
    <property type="entry name" value="WD_REPEATS_REGION"/>
    <property type="match status" value="1"/>
</dbReference>
<dbReference type="Proteomes" id="UP000829364">
    <property type="component" value="Chromosome 1"/>
</dbReference>
<dbReference type="PANTHER" id="PTHR43991">
    <property type="entry name" value="WD REPEAT PROTEIN (AFU_ORTHOLOGUE AFUA_8G05640)-RELATED"/>
    <property type="match status" value="1"/>
</dbReference>
<feature type="compositionally biased region" description="Polar residues" evidence="2">
    <location>
        <begin position="24"/>
        <end position="33"/>
    </location>
</feature>
<evidence type="ECO:0000256" key="1">
    <source>
        <dbReference type="PROSITE-ProRule" id="PRU00221"/>
    </source>
</evidence>
<reference evidence="3" key="1">
    <citation type="submission" date="2021-11" db="EMBL/GenBank/DDBJ databases">
        <title>Purpureocillium_takamizusanense_genome.</title>
        <authorList>
            <person name="Nguyen N.-H."/>
        </authorList>
    </citation>
    <scope>NUCLEOTIDE SEQUENCE</scope>
    <source>
        <strain evidence="3">PT3</strain>
    </source>
</reference>
<evidence type="ECO:0000256" key="2">
    <source>
        <dbReference type="SAM" id="MobiDB-lite"/>
    </source>
</evidence>
<dbReference type="RefSeq" id="XP_047838610.1">
    <property type="nucleotide sequence ID" value="XM_047982644.1"/>
</dbReference>
<feature type="region of interest" description="Disordered" evidence="2">
    <location>
        <begin position="1"/>
        <end position="159"/>
    </location>
</feature>
<dbReference type="Gene3D" id="2.130.10.10">
    <property type="entry name" value="YVTN repeat-like/Quinoprotein amine dehydrogenase"/>
    <property type="match status" value="1"/>
</dbReference>
<gene>
    <name evidence="3" type="ORF">JDV02_001695</name>
</gene>
<keyword evidence="4" id="KW-1185">Reference proteome</keyword>
<feature type="compositionally biased region" description="Basic and acidic residues" evidence="2">
    <location>
        <begin position="140"/>
        <end position="149"/>
    </location>
</feature>
<dbReference type="KEGG" id="ptkz:JDV02_001695"/>
<dbReference type="InterPro" id="IPR036322">
    <property type="entry name" value="WD40_repeat_dom_sf"/>
</dbReference>
<dbReference type="InterPro" id="IPR001680">
    <property type="entry name" value="WD40_rpt"/>
</dbReference>
<keyword evidence="1" id="KW-0853">WD repeat</keyword>
<dbReference type="PANTHER" id="PTHR43991:SF12">
    <property type="entry name" value="WD REPEAT PROTEIN (AFU_ORTHOLOGUE AFUA_8G05640)"/>
    <property type="match status" value="1"/>
</dbReference>
<feature type="compositionally biased region" description="Polar residues" evidence="2">
    <location>
        <begin position="117"/>
        <end position="133"/>
    </location>
</feature>
<organism evidence="3 4">
    <name type="scientific">Purpureocillium takamizusanense</name>
    <dbReference type="NCBI Taxonomy" id="2060973"/>
    <lineage>
        <taxon>Eukaryota</taxon>
        <taxon>Fungi</taxon>
        <taxon>Dikarya</taxon>
        <taxon>Ascomycota</taxon>
        <taxon>Pezizomycotina</taxon>
        <taxon>Sordariomycetes</taxon>
        <taxon>Hypocreomycetidae</taxon>
        <taxon>Hypocreales</taxon>
        <taxon>Ophiocordycipitaceae</taxon>
        <taxon>Purpureocillium</taxon>
    </lineage>
</organism>
<dbReference type="OrthoDB" id="20669at2759"/>
<feature type="repeat" description="WD" evidence="1">
    <location>
        <begin position="562"/>
        <end position="594"/>
    </location>
</feature>
<dbReference type="PROSITE" id="PS50082">
    <property type="entry name" value="WD_REPEATS_2"/>
    <property type="match status" value="1"/>
</dbReference>
<dbReference type="GeneID" id="72063657"/>
<dbReference type="SMART" id="SM00320">
    <property type="entry name" value="WD40"/>
    <property type="match status" value="2"/>
</dbReference>
<dbReference type="InterPro" id="IPR015943">
    <property type="entry name" value="WD40/YVTN_repeat-like_dom_sf"/>
</dbReference>
<feature type="compositionally biased region" description="Low complexity" evidence="2">
    <location>
        <begin position="49"/>
        <end position="60"/>
    </location>
</feature>
<sequence>MLPSPSSAPAHLCDRANHDWANGDSDSACSPWNSDDGPCSCDQRADTESVSAGAAASLASRYPGRNVHPDAGQHSGARPDDHRRRRPGRASVMPNASVTCRRRESQCMVPDEPDSSLGDSYSEAQCLYHSTLQPPLGQQRPRDGDHLDMSDSDGGAPLDDILVAMDAGDAEVHSESESEANAVEFADDDEADDMFGADETAPDEPPAIPNFNLDMNLPPLSFNVYPGGQLPENIWPLPMPDFDEVPVPAMADPNFPPQLSNPNPSILGSTNLCLVDFLRDWVNQTRLARPSRRRAPRLAEVYRQAHAEVKQVTYAGLKGDECDVQGLNWAAMQTTRDAARAARLNSYRNYVNRPGSDRWTFSSESPKIPARDSFFRFKAMDIRPDASLAHFQLRSVLACPSRTLAFYPSPNGISRLNLRSKKTDLMVNMREFPATGGVISTLDANCGVLMGGTFNGDYCLKALNSDDKRAFSEGQISPDGITNHLRVHTSRRNARPIASIASNDCGLRVMDIETEKFVSRKMYPFCLNCSASSPDRRLQVVVGDDPNVLIINAETGEVLQELSGHGDYGFACDWSDDGWTVATGFQDKAIKIWDARKWCNSSGVSGALCTIRAEMAGVRGLRFSPRGSGKPILVAAEEADYVNLIDAQTFSSKQTIDVFSEIGGIDFANDGQDLNVLCCDPHRGGVLQLERCGRGPDASLEKAWLRLSTRYPWLVDRDDEDELHQRWSRGRVPTLLEGPEPF</sequence>
<protein>
    <submittedName>
        <fullName evidence="3">Uncharacterized protein</fullName>
    </submittedName>
</protein>